<feature type="compositionally biased region" description="Basic and acidic residues" evidence="1">
    <location>
        <begin position="1"/>
        <end position="14"/>
    </location>
</feature>
<protein>
    <recommendedName>
        <fullName evidence="4">Flagella cluster protein</fullName>
    </recommendedName>
</protein>
<organism evidence="2 3">
    <name type="scientific">Natronobacterium haloterrestre</name>
    <name type="common">Halobiforma haloterrestris</name>
    <dbReference type="NCBI Taxonomy" id="148448"/>
    <lineage>
        <taxon>Archaea</taxon>
        <taxon>Methanobacteriati</taxon>
        <taxon>Methanobacteriota</taxon>
        <taxon>Stenosarchaea group</taxon>
        <taxon>Halobacteria</taxon>
        <taxon>Halobacteriales</taxon>
        <taxon>Natrialbaceae</taxon>
        <taxon>Natronobacterium</taxon>
    </lineage>
</organism>
<dbReference type="AlphaFoldDB" id="A0A1I1LLA3"/>
<dbReference type="InterPro" id="IPR055923">
    <property type="entry name" value="DUF7500"/>
</dbReference>
<feature type="compositionally biased region" description="Low complexity" evidence="1">
    <location>
        <begin position="135"/>
        <end position="151"/>
    </location>
</feature>
<feature type="compositionally biased region" description="Gly residues" evidence="1">
    <location>
        <begin position="109"/>
        <end position="118"/>
    </location>
</feature>
<dbReference type="RefSeq" id="WP_089789901.1">
    <property type="nucleotide sequence ID" value="NZ_FOKW01000016.1"/>
</dbReference>
<proteinExistence type="predicted"/>
<gene>
    <name evidence="2" type="ORF">SAMN05444422_11641</name>
</gene>
<dbReference type="Pfam" id="PF24332">
    <property type="entry name" value="DUF7500"/>
    <property type="match status" value="1"/>
</dbReference>
<evidence type="ECO:0008006" key="4">
    <source>
        <dbReference type="Google" id="ProtNLM"/>
    </source>
</evidence>
<dbReference type="Proteomes" id="UP000199161">
    <property type="component" value="Unassembled WGS sequence"/>
</dbReference>
<evidence type="ECO:0000313" key="3">
    <source>
        <dbReference type="Proteomes" id="UP000199161"/>
    </source>
</evidence>
<reference evidence="3" key="1">
    <citation type="submission" date="2016-10" db="EMBL/GenBank/DDBJ databases">
        <authorList>
            <person name="Varghese N."/>
            <person name="Submissions S."/>
        </authorList>
    </citation>
    <scope>NUCLEOTIDE SEQUENCE [LARGE SCALE GENOMIC DNA]</scope>
    <source>
        <strain evidence="3">DSM 13078</strain>
    </source>
</reference>
<dbReference type="OrthoDB" id="177137at2157"/>
<name>A0A1I1LLA3_NATHA</name>
<dbReference type="EMBL" id="FOKW01000016">
    <property type="protein sequence ID" value="SFC71758.1"/>
    <property type="molecule type" value="Genomic_DNA"/>
</dbReference>
<feature type="region of interest" description="Disordered" evidence="1">
    <location>
        <begin position="1"/>
        <end position="153"/>
    </location>
</feature>
<evidence type="ECO:0000256" key="1">
    <source>
        <dbReference type="SAM" id="MobiDB-lite"/>
    </source>
</evidence>
<evidence type="ECO:0000313" key="2">
    <source>
        <dbReference type="EMBL" id="SFC71758.1"/>
    </source>
</evidence>
<sequence>MTERNEDGNPKDNADVPPVLPSEQSSSEAGSVLSPEDLDISDSPYVSEISEGRYVVSADRSPPNAPDKSDSLPTRESPSAGSGPDEETDLEARGGNGNGGAREGRRGQGRGQGQGQGHGHPSTHNAPTEPNAGASSPRRQPQQQHQPVQSPETARSILADELGRVDARYAVDIVSRFGDETVRHRMTSDDVLDTFNSLVFWYARNVARDTRTDRAASLLFAKSDFDAPLSEPQLRAALREHDLDESSSIGELLEALE</sequence>
<keyword evidence="3" id="KW-1185">Reference proteome</keyword>
<accession>A0A1I1LLA3</accession>
<feature type="compositionally biased region" description="Polar residues" evidence="1">
    <location>
        <begin position="71"/>
        <end position="80"/>
    </location>
</feature>